<dbReference type="Pfam" id="PF01047">
    <property type="entry name" value="MarR"/>
    <property type="match status" value="1"/>
</dbReference>
<keyword evidence="3" id="KW-0859">Xylose metabolism</keyword>
<dbReference type="SMART" id="SM00419">
    <property type="entry name" value="HTH_CRP"/>
    <property type="match status" value="1"/>
</dbReference>
<dbReference type="AlphaFoldDB" id="A0A1D3TV26"/>
<dbReference type="GO" id="GO:0042732">
    <property type="term" value="P:D-xylose metabolic process"/>
    <property type="evidence" value="ECO:0007669"/>
    <property type="project" value="UniProtKB-KW"/>
</dbReference>
<comment type="function">
    <text evidence="1">Transcriptional repressor of xylose-utilizing enzymes.</text>
</comment>
<dbReference type="Proteomes" id="UP000199315">
    <property type="component" value="Unassembled WGS sequence"/>
</dbReference>
<dbReference type="GO" id="GO:0003700">
    <property type="term" value="F:DNA-binding transcription factor activity"/>
    <property type="evidence" value="ECO:0007669"/>
    <property type="project" value="InterPro"/>
</dbReference>
<dbReference type="InterPro" id="IPR000600">
    <property type="entry name" value="ROK"/>
</dbReference>
<accession>A0A1D3TV26</accession>
<dbReference type="Pfam" id="PF00480">
    <property type="entry name" value="ROK"/>
    <property type="match status" value="1"/>
</dbReference>
<evidence type="ECO:0000313" key="6">
    <source>
        <dbReference type="Proteomes" id="UP000199315"/>
    </source>
</evidence>
<reference evidence="5 6" key="1">
    <citation type="submission" date="2016-09" db="EMBL/GenBank/DDBJ databases">
        <authorList>
            <person name="Capua I."/>
            <person name="De Benedictis P."/>
            <person name="Joannis T."/>
            <person name="Lombin L.H."/>
            <person name="Cattoli G."/>
        </authorList>
    </citation>
    <scope>NUCLEOTIDE SEQUENCE [LARGE SCALE GENOMIC DNA]</scope>
    <source>
        <strain evidence="5 6">GluBS11</strain>
    </source>
</reference>
<evidence type="ECO:0000256" key="2">
    <source>
        <dbReference type="ARBA" id="ARBA00006479"/>
    </source>
</evidence>
<organism evidence="5 6">
    <name type="scientific">Anaerobium acetethylicum</name>
    <dbReference type="NCBI Taxonomy" id="1619234"/>
    <lineage>
        <taxon>Bacteria</taxon>
        <taxon>Bacillati</taxon>
        <taxon>Bacillota</taxon>
        <taxon>Clostridia</taxon>
        <taxon>Lachnospirales</taxon>
        <taxon>Lachnospiraceae</taxon>
        <taxon>Anaerobium</taxon>
    </lineage>
</organism>
<dbReference type="SUPFAM" id="SSF53067">
    <property type="entry name" value="Actin-like ATPase domain"/>
    <property type="match status" value="1"/>
</dbReference>
<dbReference type="PANTHER" id="PTHR18964:SF149">
    <property type="entry name" value="BIFUNCTIONAL UDP-N-ACETYLGLUCOSAMINE 2-EPIMERASE_N-ACETYLMANNOSAMINE KINASE"/>
    <property type="match status" value="1"/>
</dbReference>
<dbReference type="RefSeq" id="WP_091234630.1">
    <property type="nucleotide sequence ID" value="NZ_FMKA01000015.1"/>
</dbReference>
<dbReference type="OrthoDB" id="9796533at2"/>
<protein>
    <submittedName>
        <fullName evidence="5">Sugar kinase of the NBD/HSP70 family, may contain an N-terminal HTH domain</fullName>
    </submittedName>
</protein>
<dbReference type="PANTHER" id="PTHR18964">
    <property type="entry name" value="ROK (REPRESSOR, ORF, KINASE) FAMILY"/>
    <property type="match status" value="1"/>
</dbReference>
<keyword evidence="6" id="KW-1185">Reference proteome</keyword>
<dbReference type="GO" id="GO:0003677">
    <property type="term" value="F:DNA binding"/>
    <property type="evidence" value="ECO:0007669"/>
    <property type="project" value="InterPro"/>
</dbReference>
<evidence type="ECO:0000256" key="3">
    <source>
        <dbReference type="ARBA" id="ARBA00022629"/>
    </source>
</evidence>
<keyword evidence="5" id="KW-0418">Kinase</keyword>
<keyword evidence="3" id="KW-0119">Carbohydrate metabolism</keyword>
<dbReference type="Gene3D" id="3.30.420.40">
    <property type="match status" value="2"/>
</dbReference>
<dbReference type="Gene3D" id="1.10.10.10">
    <property type="entry name" value="Winged helix-like DNA-binding domain superfamily/Winged helix DNA-binding domain"/>
    <property type="match status" value="1"/>
</dbReference>
<comment type="similarity">
    <text evidence="2">Belongs to the ROK (NagC/XylR) family.</text>
</comment>
<proteinExistence type="inferred from homology"/>
<keyword evidence="5" id="KW-0808">Transferase</keyword>
<dbReference type="InterPro" id="IPR043129">
    <property type="entry name" value="ATPase_NBD"/>
</dbReference>
<evidence type="ECO:0000259" key="4">
    <source>
        <dbReference type="SMART" id="SM00419"/>
    </source>
</evidence>
<evidence type="ECO:0000256" key="1">
    <source>
        <dbReference type="ARBA" id="ARBA00002486"/>
    </source>
</evidence>
<dbReference type="GO" id="GO:0016301">
    <property type="term" value="F:kinase activity"/>
    <property type="evidence" value="ECO:0007669"/>
    <property type="project" value="UniProtKB-KW"/>
</dbReference>
<dbReference type="InterPro" id="IPR012318">
    <property type="entry name" value="HTH_CRP"/>
</dbReference>
<gene>
    <name evidence="5" type="ORF">SAMN05421730_101536</name>
</gene>
<dbReference type="InterPro" id="IPR036390">
    <property type="entry name" value="WH_DNA-bd_sf"/>
</dbReference>
<feature type="domain" description="HTH crp-type" evidence="4">
    <location>
        <begin position="18"/>
        <end position="79"/>
    </location>
</feature>
<dbReference type="EMBL" id="FMKA01000015">
    <property type="protein sequence ID" value="SCP97961.1"/>
    <property type="molecule type" value="Genomic_DNA"/>
</dbReference>
<evidence type="ECO:0000313" key="5">
    <source>
        <dbReference type="EMBL" id="SCP97961.1"/>
    </source>
</evidence>
<name>A0A1D3TV26_9FIRM</name>
<dbReference type="InterPro" id="IPR000835">
    <property type="entry name" value="HTH_MarR-typ"/>
</dbReference>
<dbReference type="InterPro" id="IPR036388">
    <property type="entry name" value="WH-like_DNA-bd_sf"/>
</dbReference>
<sequence length="406" mass="45128">MAKTNGINMLDVKRKNRSSILTLIHQKPGISRKEIASQLGLTPAAITLITTDLIKDGLIHEEFSDHVSSQKGRKEVLLKMNADNYAAIGVYISQHKFRILCADMNSKVIFKDTIFISDCHHQSEKILDKLCSILQDRIESYDVLRNHNLLGIGISINGIVDMEHGISINSYHIWERNVPVVAYVKDKMNLPVILTNNICALANGESFLAKSSRPSRMLFVKYGPGIGAARNRSQDSNSIFNLVSVEIGHMIMDSNGQPCVCGNQGCLETIASYASIEKSLEDLITPESTPLLYNLTNGNPSALSIDKILKSYVAKEKPVVAAVERTVFYFSLALQNTIQVLDPEIVILYGEFFEVAEFKETLIAQLGKFGRTDCVRFSHYNLQLETLGPLSTIISYFFENGGTAFE</sequence>
<dbReference type="SUPFAM" id="SSF46785">
    <property type="entry name" value="Winged helix' DNA-binding domain"/>
    <property type="match status" value="1"/>
</dbReference>
<dbReference type="STRING" id="1619234.SAMN05421730_101536"/>